<dbReference type="Pfam" id="PF00588">
    <property type="entry name" value="SpoU_methylase"/>
    <property type="match status" value="1"/>
</dbReference>
<dbReference type="PANTHER" id="PTHR43191">
    <property type="entry name" value="RRNA METHYLTRANSFERASE 3"/>
    <property type="match status" value="1"/>
</dbReference>
<dbReference type="Proteomes" id="UP001178507">
    <property type="component" value="Unassembled WGS sequence"/>
</dbReference>
<dbReference type="InterPro" id="IPR051259">
    <property type="entry name" value="rRNA_Methyltransferase"/>
</dbReference>
<dbReference type="AlphaFoldDB" id="A0AA36IQF5"/>
<dbReference type="Gene3D" id="3.40.1280.10">
    <property type="match status" value="1"/>
</dbReference>
<dbReference type="InterPro" id="IPR029026">
    <property type="entry name" value="tRNA_m1G_MTases_N"/>
</dbReference>
<evidence type="ECO:0000259" key="4">
    <source>
        <dbReference type="Pfam" id="PF00588"/>
    </source>
</evidence>
<feature type="compositionally biased region" description="Basic and acidic residues" evidence="3">
    <location>
        <begin position="9"/>
        <end position="20"/>
    </location>
</feature>
<dbReference type="GO" id="GO:0008173">
    <property type="term" value="F:RNA methyltransferase activity"/>
    <property type="evidence" value="ECO:0007669"/>
    <property type="project" value="InterPro"/>
</dbReference>
<evidence type="ECO:0000313" key="6">
    <source>
        <dbReference type="Proteomes" id="UP001178507"/>
    </source>
</evidence>
<evidence type="ECO:0000256" key="3">
    <source>
        <dbReference type="SAM" id="MobiDB-lite"/>
    </source>
</evidence>
<feature type="domain" description="tRNA/rRNA methyltransferase SpoU type" evidence="4">
    <location>
        <begin position="534"/>
        <end position="630"/>
    </location>
</feature>
<gene>
    <name evidence="5" type="ORF">EVOR1521_LOCUS17193</name>
</gene>
<accession>A0AA36IQF5</accession>
<keyword evidence="6" id="KW-1185">Reference proteome</keyword>
<dbReference type="InterPro" id="IPR029028">
    <property type="entry name" value="Alpha/beta_knot_MTases"/>
</dbReference>
<feature type="region of interest" description="Disordered" evidence="3">
    <location>
        <begin position="655"/>
        <end position="694"/>
    </location>
</feature>
<organism evidence="5 6">
    <name type="scientific">Effrenium voratum</name>
    <dbReference type="NCBI Taxonomy" id="2562239"/>
    <lineage>
        <taxon>Eukaryota</taxon>
        <taxon>Sar</taxon>
        <taxon>Alveolata</taxon>
        <taxon>Dinophyceae</taxon>
        <taxon>Suessiales</taxon>
        <taxon>Symbiodiniaceae</taxon>
        <taxon>Effrenium</taxon>
    </lineage>
</organism>
<comment type="caution">
    <text evidence="5">The sequence shown here is derived from an EMBL/GenBank/DDBJ whole genome shotgun (WGS) entry which is preliminary data.</text>
</comment>
<dbReference type="GO" id="GO:0006396">
    <property type="term" value="P:RNA processing"/>
    <property type="evidence" value="ECO:0007669"/>
    <property type="project" value="InterPro"/>
</dbReference>
<dbReference type="InterPro" id="IPR001537">
    <property type="entry name" value="SpoU_MeTrfase"/>
</dbReference>
<name>A0AA36IQF5_9DINO</name>
<feature type="compositionally biased region" description="Acidic residues" evidence="3">
    <location>
        <begin position="685"/>
        <end position="694"/>
    </location>
</feature>
<reference evidence="5" key="1">
    <citation type="submission" date="2023-08" db="EMBL/GenBank/DDBJ databases">
        <authorList>
            <person name="Chen Y."/>
            <person name="Shah S."/>
            <person name="Dougan E. K."/>
            <person name="Thang M."/>
            <person name="Chan C."/>
        </authorList>
    </citation>
    <scope>NUCLEOTIDE SEQUENCE</scope>
</reference>
<keyword evidence="2" id="KW-0808">Transferase</keyword>
<keyword evidence="1" id="KW-0489">Methyltransferase</keyword>
<feature type="region of interest" description="Disordered" evidence="3">
    <location>
        <begin position="1"/>
        <end position="20"/>
    </location>
</feature>
<sequence>MLRLGGPPLHKDVALGRDPRPLTIGRGPRCMPRGLGRALFLAAGVPLALRPRPLMGKKSKTEAAAKRQVTLEDFAGAAQKQLSQKQRLIRAFDVGGTGVKTGLFSAPSLQSLLEKSLAGDAGEELEWIEAPTQLGQAPGEEGFDAWLLQALPRLQGEKANSNVVFGVSTAGDIEHGTGILHDWWSAGGHPRQWQDGRRSPHVADLMGLPRDRTFVLHDGAAHLLGCCRQIIPQPQLACFSVGTGVGFGISDEEGAILDPFTSTGARSHHLSGAPVSGASYRGVWRNWVTDTDHVEAVEKVMSKEFAGMARPWNMSWVSLVLGRRGMELAEAAYGCPPPERDEDEGRLSNADARKAATGAYAQQWAHFLQTQFVPQFCSASRRYKAERICFAGLVAETNWAAMSEALVCPSSNELVLPSAPAEADSGYKRGRSKKAAAPTAKLSVLTLAPHGSGLIGAGLYALAGLGGAEMGIWARKRWHGCSDFWQFQLQYQLGRISVPKVSKKQNFGPGLSLTSPGGLQVLVVGAKKIGTFGNQGTAAHANMRHLDTLQAAKAELSSRGVRICGIEIDESARPVTEHPFTGSTAFMLGNEGEGMSAAQREACDFFVYIPQFTGATASLNVAIAGSIVLHHFATWAGMQEHPRLGEKFVVDPARSSLDKFQNPTEAEREEMERKRTERRKRKECEEDLAADDDG</sequence>
<evidence type="ECO:0000256" key="2">
    <source>
        <dbReference type="ARBA" id="ARBA00022679"/>
    </source>
</evidence>
<evidence type="ECO:0000256" key="1">
    <source>
        <dbReference type="ARBA" id="ARBA00022603"/>
    </source>
</evidence>
<proteinExistence type="predicted"/>
<dbReference type="GO" id="GO:0032259">
    <property type="term" value="P:methylation"/>
    <property type="evidence" value="ECO:0007669"/>
    <property type="project" value="UniProtKB-KW"/>
</dbReference>
<dbReference type="PANTHER" id="PTHR43191:SF7">
    <property type="entry name" value="OBP33PEP LIKE PROTEIN"/>
    <property type="match status" value="1"/>
</dbReference>
<protein>
    <recommendedName>
        <fullName evidence="4">tRNA/rRNA methyltransferase SpoU type domain-containing protein</fullName>
    </recommendedName>
</protein>
<evidence type="ECO:0000313" key="5">
    <source>
        <dbReference type="EMBL" id="CAJ1391979.1"/>
    </source>
</evidence>
<dbReference type="EMBL" id="CAUJNA010002236">
    <property type="protein sequence ID" value="CAJ1391979.1"/>
    <property type="molecule type" value="Genomic_DNA"/>
</dbReference>
<dbReference type="SUPFAM" id="SSF75217">
    <property type="entry name" value="alpha/beta knot"/>
    <property type="match status" value="1"/>
</dbReference>
<dbReference type="GO" id="GO:0003723">
    <property type="term" value="F:RNA binding"/>
    <property type="evidence" value="ECO:0007669"/>
    <property type="project" value="InterPro"/>
</dbReference>